<protein>
    <submittedName>
        <fullName evidence="1">PhoP regulatory network protein YrbL</fullName>
    </submittedName>
</protein>
<reference evidence="1 2" key="1">
    <citation type="submission" date="2017-11" db="EMBL/GenBank/DDBJ databases">
        <title>Genomic Encyclopedia of Archaeal and Bacterial Type Strains, Phase II (KMG-II): From Individual Species to Whole Genera.</title>
        <authorList>
            <person name="Goeker M."/>
        </authorList>
    </citation>
    <scope>NUCLEOTIDE SEQUENCE [LARGE SCALE GENOMIC DNA]</scope>
    <source>
        <strain evidence="1 2">DSM 29128</strain>
    </source>
</reference>
<name>A0A2M8WPZ6_9RHOB</name>
<evidence type="ECO:0000313" key="2">
    <source>
        <dbReference type="Proteomes" id="UP000228531"/>
    </source>
</evidence>
<dbReference type="EMBL" id="PGTY01000001">
    <property type="protein sequence ID" value="PJI93001.1"/>
    <property type="molecule type" value="Genomic_DNA"/>
</dbReference>
<dbReference type="Pfam" id="PF10707">
    <property type="entry name" value="YrbL-PhoP_reg"/>
    <property type="match status" value="1"/>
</dbReference>
<comment type="caution">
    <text evidence="1">The sequence shown here is derived from an EMBL/GenBank/DDBJ whole genome shotgun (WGS) entry which is preliminary data.</text>
</comment>
<proteinExistence type="predicted"/>
<dbReference type="AlphaFoldDB" id="A0A2M8WPZ6"/>
<evidence type="ECO:0000313" key="1">
    <source>
        <dbReference type="EMBL" id="PJI93001.1"/>
    </source>
</evidence>
<sequence length="221" mass="25157">MPPILTLLPEQLIASGTQRQIYRHPTDPEKVLKVLRDVPLTKGRARLATTTERLFPRIRTRWARKEYQEYLRLMLGPWANPIKPPISHMYGFVQTNLGLACVSDAVLEGGLLGLTLKAKTSAHALSAPDLALLNDTIRRLYTYDIRAGDMTARNFVFGHRQIAGHQGPRECVLVDGFGDIHAISIRSWSRHFNRFGLDDSCKRLAQKTGLTWDQRTRQFQQ</sequence>
<dbReference type="InterPro" id="IPR019647">
    <property type="entry name" value="PhoP_reg_network_YrbL"/>
</dbReference>
<dbReference type="OrthoDB" id="5421848at2"/>
<organism evidence="1 2">
    <name type="scientific">Yoonia maricola</name>
    <dbReference type="NCBI Taxonomy" id="420999"/>
    <lineage>
        <taxon>Bacteria</taxon>
        <taxon>Pseudomonadati</taxon>
        <taxon>Pseudomonadota</taxon>
        <taxon>Alphaproteobacteria</taxon>
        <taxon>Rhodobacterales</taxon>
        <taxon>Paracoccaceae</taxon>
        <taxon>Yoonia</taxon>
    </lineage>
</organism>
<accession>A0A2M8WPZ6</accession>
<gene>
    <name evidence="1" type="ORF">BC777_1868</name>
</gene>
<dbReference type="Proteomes" id="UP000228531">
    <property type="component" value="Unassembled WGS sequence"/>
</dbReference>
<dbReference type="RefSeq" id="WP_100367755.1">
    <property type="nucleotide sequence ID" value="NZ_PGTY01000001.1"/>
</dbReference>
<keyword evidence="2" id="KW-1185">Reference proteome</keyword>